<protein>
    <submittedName>
        <fullName evidence="1">Uncharacterized protein</fullName>
    </submittedName>
</protein>
<keyword evidence="2" id="KW-1185">Reference proteome</keyword>
<dbReference type="EMBL" id="VNHS01000005">
    <property type="protein sequence ID" value="TYP74783.1"/>
    <property type="molecule type" value="Genomic_DNA"/>
</dbReference>
<evidence type="ECO:0000313" key="1">
    <source>
        <dbReference type="EMBL" id="TYP74783.1"/>
    </source>
</evidence>
<dbReference type="AlphaFoldDB" id="A0A5S5C9X0"/>
<evidence type="ECO:0000313" key="2">
    <source>
        <dbReference type="Proteomes" id="UP000323257"/>
    </source>
</evidence>
<accession>A0A5S5C9X0</accession>
<dbReference type="Proteomes" id="UP000323257">
    <property type="component" value="Unassembled WGS sequence"/>
</dbReference>
<organism evidence="1 2">
    <name type="scientific">Paenibacillus methanolicus</name>
    <dbReference type="NCBI Taxonomy" id="582686"/>
    <lineage>
        <taxon>Bacteria</taxon>
        <taxon>Bacillati</taxon>
        <taxon>Bacillota</taxon>
        <taxon>Bacilli</taxon>
        <taxon>Bacillales</taxon>
        <taxon>Paenibacillaceae</taxon>
        <taxon>Paenibacillus</taxon>
    </lineage>
</organism>
<sequence>MNMMRDTWYKLLVTLVVFHLLTAAALGAEPLSASPSSSLEEQAASLQRRLDQLEPAKPEKMLELPGDREAAAYYPTDTIPAAHVIADGKRIPFRVIQNDPLYQRPVYEEHWHSTYWGGRWSCIPARIHHALHRLFATYDIGLSHVMSFTTDVGVDFPIFQDETDLDLYLVVFQTKVCAVYTKGNQVVVVGAPARYGVQTLTVKTGDLRPSNTDKWLLVQLVTPTGDEVDYTHISYVEPDFWEKQIRKAKERGLRGRE</sequence>
<name>A0A5S5C9X0_9BACL</name>
<reference evidence="1 2" key="1">
    <citation type="submission" date="2019-07" db="EMBL/GenBank/DDBJ databases">
        <title>Genomic Encyclopedia of Type Strains, Phase III (KMG-III): the genomes of soil and plant-associated and newly described type strains.</title>
        <authorList>
            <person name="Whitman W."/>
        </authorList>
    </citation>
    <scope>NUCLEOTIDE SEQUENCE [LARGE SCALE GENOMIC DNA]</scope>
    <source>
        <strain evidence="1 2">BL24</strain>
    </source>
</reference>
<gene>
    <name evidence="1" type="ORF">BCM02_105329</name>
</gene>
<comment type="caution">
    <text evidence="1">The sequence shown here is derived from an EMBL/GenBank/DDBJ whole genome shotgun (WGS) entry which is preliminary data.</text>
</comment>
<proteinExistence type="predicted"/>